<dbReference type="InterPro" id="IPR001750">
    <property type="entry name" value="ND/Mrp_TM"/>
</dbReference>
<dbReference type="InterPro" id="IPR050586">
    <property type="entry name" value="CPA3_Na-H_Antiporter_D"/>
</dbReference>
<accession>A0A356LH51</accession>
<name>A0A356LH51_9BURK</name>
<feature type="transmembrane region" description="Helical" evidence="8">
    <location>
        <begin position="115"/>
        <end position="134"/>
    </location>
</feature>
<evidence type="ECO:0000256" key="5">
    <source>
        <dbReference type="ARBA" id="ARBA00022989"/>
    </source>
</evidence>
<feature type="transmembrane region" description="Helical" evidence="8">
    <location>
        <begin position="312"/>
        <end position="334"/>
    </location>
</feature>
<gene>
    <name evidence="10" type="ORF">DD666_12545</name>
</gene>
<feature type="transmembrane region" description="Helical" evidence="8">
    <location>
        <begin position="76"/>
        <end position="103"/>
    </location>
</feature>
<dbReference type="PANTHER" id="PTHR42703">
    <property type="entry name" value="NADH DEHYDROGENASE"/>
    <property type="match status" value="1"/>
</dbReference>
<dbReference type="AlphaFoldDB" id="A0A356LH51"/>
<feature type="transmembrane region" description="Helical" evidence="8">
    <location>
        <begin position="214"/>
        <end position="232"/>
    </location>
</feature>
<dbReference type="Pfam" id="PF00361">
    <property type="entry name" value="Proton_antipo_M"/>
    <property type="match status" value="1"/>
</dbReference>
<feature type="transmembrane region" description="Helical" evidence="8">
    <location>
        <begin position="6"/>
        <end position="26"/>
    </location>
</feature>
<organism evidence="10 11">
    <name type="scientific">Advenella kashmirensis</name>
    <dbReference type="NCBI Taxonomy" id="310575"/>
    <lineage>
        <taxon>Bacteria</taxon>
        <taxon>Pseudomonadati</taxon>
        <taxon>Pseudomonadota</taxon>
        <taxon>Betaproteobacteria</taxon>
        <taxon>Burkholderiales</taxon>
        <taxon>Alcaligenaceae</taxon>
    </lineage>
</organism>
<keyword evidence="3" id="KW-1003">Cell membrane</keyword>
<evidence type="ECO:0000259" key="9">
    <source>
        <dbReference type="Pfam" id="PF00361"/>
    </source>
</evidence>
<evidence type="ECO:0000313" key="10">
    <source>
        <dbReference type="EMBL" id="HBP30232.1"/>
    </source>
</evidence>
<evidence type="ECO:0000256" key="3">
    <source>
        <dbReference type="ARBA" id="ARBA00022475"/>
    </source>
</evidence>
<evidence type="ECO:0000313" key="11">
    <source>
        <dbReference type="Proteomes" id="UP000264036"/>
    </source>
</evidence>
<dbReference type="PANTHER" id="PTHR42703:SF1">
    <property type="entry name" value="NA(+)_H(+) ANTIPORTER SUBUNIT D1"/>
    <property type="match status" value="1"/>
</dbReference>
<evidence type="ECO:0000256" key="2">
    <source>
        <dbReference type="ARBA" id="ARBA00005346"/>
    </source>
</evidence>
<keyword evidence="6 8" id="KW-0472">Membrane</keyword>
<evidence type="ECO:0000256" key="4">
    <source>
        <dbReference type="ARBA" id="ARBA00022692"/>
    </source>
</evidence>
<feature type="transmembrane region" description="Helical" evidence="8">
    <location>
        <begin position="244"/>
        <end position="267"/>
    </location>
</feature>
<dbReference type="Proteomes" id="UP000264036">
    <property type="component" value="Unassembled WGS sequence"/>
</dbReference>
<feature type="transmembrane region" description="Helical" evidence="8">
    <location>
        <begin position="33"/>
        <end position="56"/>
    </location>
</feature>
<comment type="caution">
    <text evidence="10">The sequence shown here is derived from an EMBL/GenBank/DDBJ whole genome shotgun (WGS) entry which is preliminary data.</text>
</comment>
<evidence type="ECO:0000256" key="6">
    <source>
        <dbReference type="ARBA" id="ARBA00023136"/>
    </source>
</evidence>
<feature type="transmembrane region" description="Helical" evidence="8">
    <location>
        <begin position="287"/>
        <end position="305"/>
    </location>
</feature>
<feature type="domain" description="NADH:quinone oxidoreductase/Mrp antiporter transmembrane" evidence="9">
    <location>
        <begin position="137"/>
        <end position="445"/>
    </location>
</feature>
<evidence type="ECO:0000256" key="1">
    <source>
        <dbReference type="ARBA" id="ARBA00004651"/>
    </source>
</evidence>
<keyword evidence="5 8" id="KW-1133">Transmembrane helix</keyword>
<comment type="subcellular location">
    <subcellularLocation>
        <location evidence="1">Cell membrane</location>
        <topology evidence="1">Multi-pass membrane protein</topology>
    </subcellularLocation>
    <subcellularLocation>
        <location evidence="7">Membrane</location>
        <topology evidence="7">Multi-pass membrane protein</topology>
    </subcellularLocation>
</comment>
<keyword evidence="4 7" id="KW-0812">Transmembrane</keyword>
<comment type="similarity">
    <text evidence="2">Belongs to the CPA3 antiporters (TC 2.A.63) subunit D family.</text>
</comment>
<evidence type="ECO:0000256" key="7">
    <source>
        <dbReference type="RuleBase" id="RU000320"/>
    </source>
</evidence>
<feature type="transmembrane region" description="Helical" evidence="8">
    <location>
        <begin position="446"/>
        <end position="469"/>
    </location>
</feature>
<dbReference type="GO" id="GO:0005886">
    <property type="term" value="C:plasma membrane"/>
    <property type="evidence" value="ECO:0007669"/>
    <property type="project" value="UniProtKB-SubCell"/>
</dbReference>
<sequence>MSQWMNHLPILPVAIPMIVGAFMLVLRDQYRNATIVLGIVSVLAQFCVAVALFGMTTGRIPNDYENHIMVYLLGNWQAPFAIVLVADQLSTIMLILTAVLGLCSLLYSTALWDRAGVFFHPLFQFILMGLNGAFLTGDLFNLFVFFEIFLAASYGLALHGSGMARVAAGLHYVTVNLIASFLLLIAISVLYGITGTLNMADLGLRAATLSGDDRRLFEAACAILGIAFLIKAGAWPLNFWLTSAYSAAVAPVAALFAIMSKVGIYALLRIGSLLLPTGAPAAFSGDWMYVIGLATLLFGTLGILSEKNSGRLVGYCIIMSSGTLLSALGMPSVILTGPSLFYMLSSVLVTSTFFYLIELIKRTESFGGNVLAVSLEAFSADDQDSTDYSGTVVGKPIPFALAFLGLAFFICALVIAGMPPFSGFIAKFALLSKALDLSQTNASTTTSVWLLVVAMLISGMATVIALGRAGIRMFWSSEKLKPPVLSRREAFPVTLLLMLCIALTVFAGPVMDQLSLTAKQLDNPGTYMKAVLNSRPAVISSHGGAQ</sequence>
<feature type="transmembrane region" description="Helical" evidence="8">
    <location>
        <begin position="140"/>
        <end position="158"/>
    </location>
</feature>
<feature type="transmembrane region" description="Helical" evidence="8">
    <location>
        <begin position="490"/>
        <end position="511"/>
    </location>
</feature>
<dbReference type="NCBIfam" id="NF009309">
    <property type="entry name" value="PRK12666.1"/>
    <property type="match status" value="1"/>
</dbReference>
<evidence type="ECO:0000256" key="8">
    <source>
        <dbReference type="SAM" id="Phobius"/>
    </source>
</evidence>
<reference evidence="10 11" key="1">
    <citation type="journal article" date="2018" name="Nat. Biotechnol.">
        <title>A standardized bacterial taxonomy based on genome phylogeny substantially revises the tree of life.</title>
        <authorList>
            <person name="Parks D.H."/>
            <person name="Chuvochina M."/>
            <person name="Waite D.W."/>
            <person name="Rinke C."/>
            <person name="Skarshewski A."/>
            <person name="Chaumeil P.A."/>
            <person name="Hugenholtz P."/>
        </authorList>
    </citation>
    <scope>NUCLEOTIDE SEQUENCE [LARGE SCALE GENOMIC DNA]</scope>
    <source>
        <strain evidence="10">UBA10707</strain>
    </source>
</reference>
<feature type="transmembrane region" description="Helical" evidence="8">
    <location>
        <begin position="340"/>
        <end position="357"/>
    </location>
</feature>
<feature type="transmembrane region" description="Helical" evidence="8">
    <location>
        <begin position="399"/>
        <end position="426"/>
    </location>
</feature>
<dbReference type="EMBL" id="DOEK01000029">
    <property type="protein sequence ID" value="HBP30232.1"/>
    <property type="molecule type" value="Genomic_DNA"/>
</dbReference>
<feature type="transmembrane region" description="Helical" evidence="8">
    <location>
        <begin position="170"/>
        <end position="194"/>
    </location>
</feature>
<protein>
    <submittedName>
        <fullName evidence="10">Monovalent cation/H+ antiporter subunit D</fullName>
    </submittedName>
</protein>
<proteinExistence type="inferred from homology"/>